<proteinExistence type="predicted"/>
<dbReference type="EMBL" id="CAJVPP010010031">
    <property type="protein sequence ID" value="CAG8708262.1"/>
    <property type="molecule type" value="Genomic_DNA"/>
</dbReference>
<keyword evidence="2" id="KW-1185">Reference proteome</keyword>
<evidence type="ECO:0000313" key="2">
    <source>
        <dbReference type="Proteomes" id="UP000789375"/>
    </source>
</evidence>
<dbReference type="Proteomes" id="UP000789375">
    <property type="component" value="Unassembled WGS sequence"/>
</dbReference>
<comment type="caution">
    <text evidence="1">The sequence shown here is derived from an EMBL/GenBank/DDBJ whole genome shotgun (WGS) entry which is preliminary data.</text>
</comment>
<evidence type="ECO:0000313" key="1">
    <source>
        <dbReference type="EMBL" id="CAG8708262.1"/>
    </source>
</evidence>
<dbReference type="AlphaFoldDB" id="A0A9N9N7M4"/>
<feature type="non-terminal residue" evidence="1">
    <location>
        <position position="49"/>
    </location>
</feature>
<accession>A0A9N9N7M4</accession>
<protein>
    <submittedName>
        <fullName evidence="1">11087_t:CDS:1</fullName>
    </submittedName>
</protein>
<organism evidence="1 2">
    <name type="scientific">Funneliformis mosseae</name>
    <name type="common">Endomycorrhizal fungus</name>
    <name type="synonym">Glomus mosseae</name>
    <dbReference type="NCBI Taxonomy" id="27381"/>
    <lineage>
        <taxon>Eukaryota</taxon>
        <taxon>Fungi</taxon>
        <taxon>Fungi incertae sedis</taxon>
        <taxon>Mucoromycota</taxon>
        <taxon>Glomeromycotina</taxon>
        <taxon>Glomeromycetes</taxon>
        <taxon>Glomerales</taxon>
        <taxon>Glomeraceae</taxon>
        <taxon>Funneliformis</taxon>
    </lineage>
</organism>
<gene>
    <name evidence="1" type="ORF">FMOSSE_LOCUS14158</name>
</gene>
<sequence length="49" mass="5741">ESLGPGSFWNVNITSLESGIYKPLFRIWWNLEVFEFSLEDGWNLGVFDM</sequence>
<reference evidence="1" key="1">
    <citation type="submission" date="2021-06" db="EMBL/GenBank/DDBJ databases">
        <authorList>
            <person name="Kallberg Y."/>
            <person name="Tangrot J."/>
            <person name="Rosling A."/>
        </authorList>
    </citation>
    <scope>NUCLEOTIDE SEQUENCE</scope>
    <source>
        <strain evidence="1">87-6 pot B 2015</strain>
    </source>
</reference>
<name>A0A9N9N7M4_FUNMO</name>